<feature type="compositionally biased region" description="Low complexity" evidence="1">
    <location>
        <begin position="1"/>
        <end position="19"/>
    </location>
</feature>
<dbReference type="AlphaFoldDB" id="A0A6A7BQ04"/>
<feature type="compositionally biased region" description="Pro residues" evidence="1">
    <location>
        <begin position="263"/>
        <end position="272"/>
    </location>
</feature>
<feature type="region of interest" description="Disordered" evidence="1">
    <location>
        <begin position="1"/>
        <end position="121"/>
    </location>
</feature>
<feature type="region of interest" description="Disordered" evidence="1">
    <location>
        <begin position="196"/>
        <end position="276"/>
    </location>
</feature>
<keyword evidence="3" id="KW-1185">Reference proteome</keyword>
<reference evidence="2" key="1">
    <citation type="journal article" date="2020" name="Stud. Mycol.">
        <title>101 Dothideomycetes genomes: a test case for predicting lifestyles and emergence of pathogens.</title>
        <authorList>
            <person name="Haridas S."/>
            <person name="Albert R."/>
            <person name="Binder M."/>
            <person name="Bloem J."/>
            <person name="Labutti K."/>
            <person name="Salamov A."/>
            <person name="Andreopoulos B."/>
            <person name="Baker S."/>
            <person name="Barry K."/>
            <person name="Bills G."/>
            <person name="Bluhm B."/>
            <person name="Cannon C."/>
            <person name="Castanera R."/>
            <person name="Culley D."/>
            <person name="Daum C."/>
            <person name="Ezra D."/>
            <person name="Gonzalez J."/>
            <person name="Henrissat B."/>
            <person name="Kuo A."/>
            <person name="Liang C."/>
            <person name="Lipzen A."/>
            <person name="Lutzoni F."/>
            <person name="Magnuson J."/>
            <person name="Mondo S."/>
            <person name="Nolan M."/>
            <person name="Ohm R."/>
            <person name="Pangilinan J."/>
            <person name="Park H.-J."/>
            <person name="Ramirez L."/>
            <person name="Alfaro M."/>
            <person name="Sun H."/>
            <person name="Tritt A."/>
            <person name="Yoshinaga Y."/>
            <person name="Zwiers L.-H."/>
            <person name="Turgeon B."/>
            <person name="Goodwin S."/>
            <person name="Spatafora J."/>
            <person name="Crous P."/>
            <person name="Grigoriev I."/>
        </authorList>
    </citation>
    <scope>NUCLEOTIDE SEQUENCE</scope>
    <source>
        <strain evidence="2">CBS 480.64</strain>
    </source>
</reference>
<proteinExistence type="predicted"/>
<accession>A0A6A7BQ04</accession>
<feature type="region of interest" description="Disordered" evidence="1">
    <location>
        <begin position="368"/>
        <end position="417"/>
    </location>
</feature>
<evidence type="ECO:0000313" key="3">
    <source>
        <dbReference type="Proteomes" id="UP000799421"/>
    </source>
</evidence>
<organism evidence="2 3">
    <name type="scientific">Piedraia hortae CBS 480.64</name>
    <dbReference type="NCBI Taxonomy" id="1314780"/>
    <lineage>
        <taxon>Eukaryota</taxon>
        <taxon>Fungi</taxon>
        <taxon>Dikarya</taxon>
        <taxon>Ascomycota</taxon>
        <taxon>Pezizomycotina</taxon>
        <taxon>Dothideomycetes</taxon>
        <taxon>Dothideomycetidae</taxon>
        <taxon>Capnodiales</taxon>
        <taxon>Piedraiaceae</taxon>
        <taxon>Piedraia</taxon>
    </lineage>
</organism>
<feature type="compositionally biased region" description="Low complexity" evidence="1">
    <location>
        <begin position="296"/>
        <end position="320"/>
    </location>
</feature>
<dbReference type="Proteomes" id="UP000799421">
    <property type="component" value="Unassembled WGS sequence"/>
</dbReference>
<evidence type="ECO:0000256" key="1">
    <source>
        <dbReference type="SAM" id="MobiDB-lite"/>
    </source>
</evidence>
<feature type="compositionally biased region" description="Low complexity" evidence="1">
    <location>
        <begin position="95"/>
        <end position="105"/>
    </location>
</feature>
<gene>
    <name evidence="2" type="ORF">K470DRAFT_261015</name>
</gene>
<feature type="region of interest" description="Disordered" evidence="1">
    <location>
        <begin position="296"/>
        <end position="347"/>
    </location>
</feature>
<feature type="compositionally biased region" description="Acidic residues" evidence="1">
    <location>
        <begin position="250"/>
        <end position="262"/>
    </location>
</feature>
<sequence length="451" mass="49356">MNPSPTKTSSASSAKVATVEDYDEEAGATKPDTAVRAHVKKEKPIPHRPPVVTTRPVKTKPVEPEPRPVPLASNWPQQSHWQPAPAHVPAPHPAPLHTAPPAHTASIHTAPRPPHTAPFHPAPWGHLAPPVRPIYHPYPPPANYLHYPPQFYGHQQPYYPQYGGYPPYNYTLPSPHLSQPPHLMPQQMPMYQEPVYQTRPRPSAPPSPAAHTNPLATTAAPERPVYSTRLSRQASTQRGRSMPGHFPSSESDEDGVWDDAPVDEPPSPPSHTRPPLTARLATAPAITQLQLDAENGAQTRAGSSRSSRSRQSGSTAGSARTKATSVSSGLVDDRRASRLAHRPRTTYEDIVPRDQIAEVLAYQRSQGAPTGLDFTSEELTRRRKPVGGTSQTSERSRRSRRSVESRTMEVSAQGKTVHLRGADAHFDLGSGVLIMKPRRDSACEDDYEGDP</sequence>
<feature type="compositionally biased region" description="Polar residues" evidence="1">
    <location>
        <begin position="228"/>
        <end position="239"/>
    </location>
</feature>
<name>A0A6A7BQ04_9PEZI</name>
<dbReference type="EMBL" id="MU006056">
    <property type="protein sequence ID" value="KAF2857242.1"/>
    <property type="molecule type" value="Genomic_DNA"/>
</dbReference>
<evidence type="ECO:0000313" key="2">
    <source>
        <dbReference type="EMBL" id="KAF2857242.1"/>
    </source>
</evidence>
<protein>
    <submittedName>
        <fullName evidence="2">Uncharacterized protein</fullName>
    </submittedName>
</protein>